<sequence length="76" mass="8517">MAKALNIERVSLMVLGLLGAYAVVSHGYDSVFIVNKHITVLVGRNGYSFKDHKTGKTPSKEMQKLIIRCIKKNQEK</sequence>
<dbReference type="Proteomes" id="UP000725649">
    <property type="component" value="Unassembled WGS sequence"/>
</dbReference>
<accession>A0A928DQ16</accession>
<gene>
    <name evidence="1" type="ORF">E7027_04380</name>
</gene>
<dbReference type="AlphaFoldDB" id="A0A928DQ16"/>
<comment type="caution">
    <text evidence="1">The sequence shown here is derived from an EMBL/GenBank/DDBJ whole genome shotgun (WGS) entry which is preliminary data.</text>
</comment>
<reference evidence="1" key="1">
    <citation type="submission" date="2019-04" db="EMBL/GenBank/DDBJ databases">
        <title>Evolution of Biomass-Degrading Anaerobic Consortia Revealed by Metagenomics.</title>
        <authorList>
            <person name="Peng X."/>
        </authorList>
    </citation>
    <scope>NUCLEOTIDE SEQUENCE</scope>
    <source>
        <strain evidence="1">SIG66</strain>
    </source>
</reference>
<evidence type="ECO:0000313" key="2">
    <source>
        <dbReference type="Proteomes" id="UP000725649"/>
    </source>
</evidence>
<name>A0A928DQ16_9BACT</name>
<organism evidence="1 2">
    <name type="scientific">Candidatus Avelusimicrobium gallicola</name>
    <dbReference type="NCBI Taxonomy" id="2562704"/>
    <lineage>
        <taxon>Bacteria</taxon>
        <taxon>Pseudomonadati</taxon>
        <taxon>Elusimicrobiota</taxon>
        <taxon>Elusimicrobia</taxon>
        <taxon>Elusimicrobiales</taxon>
        <taxon>Elusimicrobiaceae</taxon>
        <taxon>Candidatus Avelusimicrobium</taxon>
    </lineage>
</organism>
<dbReference type="EMBL" id="SUVG01000004">
    <property type="protein sequence ID" value="MBE6421351.1"/>
    <property type="molecule type" value="Genomic_DNA"/>
</dbReference>
<protein>
    <submittedName>
        <fullName evidence="1">Uncharacterized protein</fullName>
    </submittedName>
</protein>
<proteinExistence type="predicted"/>
<evidence type="ECO:0000313" key="1">
    <source>
        <dbReference type="EMBL" id="MBE6421351.1"/>
    </source>
</evidence>